<dbReference type="InterPro" id="IPR050390">
    <property type="entry name" value="C5-Methyltransferase"/>
</dbReference>
<dbReference type="PROSITE" id="PS00094">
    <property type="entry name" value="C5_MTASE_1"/>
    <property type="match status" value="1"/>
</dbReference>
<dbReference type="Gene3D" id="3.40.50.150">
    <property type="entry name" value="Vaccinia Virus protein VP39"/>
    <property type="match status" value="1"/>
</dbReference>
<protein>
    <recommendedName>
        <fullName evidence="1">DNA (cytosine-5-)-methyltransferase</fullName>
        <ecNumber evidence="1">2.1.1.37</ecNumber>
    </recommendedName>
</protein>
<dbReference type="PANTHER" id="PTHR10629:SF52">
    <property type="entry name" value="DNA (CYTOSINE-5)-METHYLTRANSFERASE 1"/>
    <property type="match status" value="1"/>
</dbReference>
<dbReference type="AlphaFoldDB" id="A0A0F9LJJ7"/>
<evidence type="ECO:0000256" key="4">
    <source>
        <dbReference type="ARBA" id="ARBA00022691"/>
    </source>
</evidence>
<gene>
    <name evidence="5" type="ORF">LCGC14_1269380</name>
</gene>
<comment type="caution">
    <text evidence="5">The sequence shown here is derived from an EMBL/GenBank/DDBJ whole genome shotgun (WGS) entry which is preliminary data.</text>
</comment>
<dbReference type="InterPro" id="IPR018117">
    <property type="entry name" value="C5_DNA_meth_AS"/>
</dbReference>
<keyword evidence="4" id="KW-0949">S-adenosyl-L-methionine</keyword>
<dbReference type="EC" id="2.1.1.37" evidence="1"/>
<dbReference type="InterPro" id="IPR001525">
    <property type="entry name" value="C5_MeTfrase"/>
</dbReference>
<dbReference type="Pfam" id="PF00145">
    <property type="entry name" value="DNA_methylase"/>
    <property type="match status" value="1"/>
</dbReference>
<evidence type="ECO:0000313" key="5">
    <source>
        <dbReference type="EMBL" id="KKM87386.1"/>
    </source>
</evidence>
<dbReference type="EMBL" id="LAZR01007107">
    <property type="protein sequence ID" value="KKM87386.1"/>
    <property type="molecule type" value="Genomic_DNA"/>
</dbReference>
<evidence type="ECO:0000256" key="1">
    <source>
        <dbReference type="ARBA" id="ARBA00011975"/>
    </source>
</evidence>
<dbReference type="PANTHER" id="PTHR10629">
    <property type="entry name" value="CYTOSINE-SPECIFIC METHYLTRANSFERASE"/>
    <property type="match status" value="1"/>
</dbReference>
<dbReference type="SUPFAM" id="SSF53335">
    <property type="entry name" value="S-adenosyl-L-methionine-dependent methyltransferases"/>
    <property type="match status" value="1"/>
</dbReference>
<name>A0A0F9LJJ7_9ZZZZ</name>
<keyword evidence="3" id="KW-0808">Transferase</keyword>
<dbReference type="InterPro" id="IPR029063">
    <property type="entry name" value="SAM-dependent_MTases_sf"/>
</dbReference>
<sequence>MSLVLSLFPGIGLLDRAFEEEGFCVVRGPDLLWGGDIKTFHPPAGVFDGVIGGPPCQAFSSLKQLYPAAGKEHGNLIPEFERVVREARPAWFLMENVTRAPDPDVLGYGFTTYDVQDYLVGGFTLRRRKWWFGTPGGKGGLEIPPVKDPVSNPHQTVLASAGGPWKRLGGGTVVKPPLRRCLELQGLPPDFFGDDSPFLESAKYGMIGNGVPLPMGRAIAKAVRRALEEQA</sequence>
<dbReference type="GO" id="GO:0032259">
    <property type="term" value="P:methylation"/>
    <property type="evidence" value="ECO:0007669"/>
    <property type="project" value="UniProtKB-KW"/>
</dbReference>
<reference evidence="5" key="1">
    <citation type="journal article" date="2015" name="Nature">
        <title>Complex archaea that bridge the gap between prokaryotes and eukaryotes.</title>
        <authorList>
            <person name="Spang A."/>
            <person name="Saw J.H."/>
            <person name="Jorgensen S.L."/>
            <person name="Zaremba-Niedzwiedzka K."/>
            <person name="Martijn J."/>
            <person name="Lind A.E."/>
            <person name="van Eijk R."/>
            <person name="Schleper C."/>
            <person name="Guy L."/>
            <person name="Ettema T.J."/>
        </authorList>
    </citation>
    <scope>NUCLEOTIDE SEQUENCE</scope>
</reference>
<accession>A0A0F9LJJ7</accession>
<evidence type="ECO:0000256" key="3">
    <source>
        <dbReference type="ARBA" id="ARBA00022679"/>
    </source>
</evidence>
<organism evidence="5">
    <name type="scientific">marine sediment metagenome</name>
    <dbReference type="NCBI Taxonomy" id="412755"/>
    <lineage>
        <taxon>unclassified sequences</taxon>
        <taxon>metagenomes</taxon>
        <taxon>ecological metagenomes</taxon>
    </lineage>
</organism>
<keyword evidence="2" id="KW-0489">Methyltransferase</keyword>
<dbReference type="GO" id="GO:0003886">
    <property type="term" value="F:DNA (cytosine-5-)-methyltransferase activity"/>
    <property type="evidence" value="ECO:0007669"/>
    <property type="project" value="UniProtKB-EC"/>
</dbReference>
<evidence type="ECO:0000256" key="2">
    <source>
        <dbReference type="ARBA" id="ARBA00022603"/>
    </source>
</evidence>
<proteinExistence type="predicted"/>